<gene>
    <name evidence="1" type="ORF">N3K66_005629</name>
</gene>
<comment type="caution">
    <text evidence="1">The sequence shown here is derived from an EMBL/GenBank/DDBJ whole genome shotgun (WGS) entry which is preliminary data.</text>
</comment>
<accession>A0ACC0UYE3</accession>
<evidence type="ECO:0000313" key="1">
    <source>
        <dbReference type="EMBL" id="KAI9899168.1"/>
    </source>
</evidence>
<proteinExistence type="predicted"/>
<keyword evidence="2" id="KW-1185">Reference proteome</keyword>
<dbReference type="Proteomes" id="UP001163324">
    <property type="component" value="Chromosome 5"/>
</dbReference>
<name>A0ACC0UYE3_9HYPO</name>
<evidence type="ECO:0000313" key="2">
    <source>
        <dbReference type="Proteomes" id="UP001163324"/>
    </source>
</evidence>
<dbReference type="EMBL" id="CM047944">
    <property type="protein sequence ID" value="KAI9899168.1"/>
    <property type="molecule type" value="Genomic_DNA"/>
</dbReference>
<sequence length="410" mass="44761">MAEHDALVLSYRHLADMPRADEALHTLKKVASLVKPIMRARGWKIHELSEFWPSQANLLGAVTKARGSSYETPLRTDTRSGLNVGRGKQVFLRLRYPQDRSQFMPIEEVIDTMLHELCHNVIGPHNAQFNALWDQLRDEHQGLLIKGYTGEGFLSEGRRLGGARIPLHEARRIARSTAEEQRARPSRTTPTSASGFGSGPGRRLGGAKPRPGEDIRRVIADAVERRNATLRGCGTERLNDSQVRDISDSVARNGFRTKADEDEANESAIAQALWELTQEDEKAKHGESYIEPSPANPAGSRGSPMLPGRGSQAGPSTSEPAGSSRAFDSTGADEWTCQVCTLVNPTQFLCCNACGGERSLDSMGKVLAEQNRASSSSALRGSSSRQKAVAAIRDPVVIDLTESPPRHGRK</sequence>
<reference evidence="1" key="1">
    <citation type="submission" date="2022-10" db="EMBL/GenBank/DDBJ databases">
        <title>Complete Genome of Trichothecium roseum strain YXFP-22015, a Plant Pathogen Isolated from Citrus.</title>
        <authorList>
            <person name="Wang Y."/>
            <person name="Zhu L."/>
        </authorList>
    </citation>
    <scope>NUCLEOTIDE SEQUENCE</scope>
    <source>
        <strain evidence="1">YXFP-22015</strain>
    </source>
</reference>
<protein>
    <submittedName>
        <fullName evidence="1">Uncharacterized protein</fullName>
    </submittedName>
</protein>
<organism evidence="1 2">
    <name type="scientific">Trichothecium roseum</name>
    <dbReference type="NCBI Taxonomy" id="47278"/>
    <lineage>
        <taxon>Eukaryota</taxon>
        <taxon>Fungi</taxon>
        <taxon>Dikarya</taxon>
        <taxon>Ascomycota</taxon>
        <taxon>Pezizomycotina</taxon>
        <taxon>Sordariomycetes</taxon>
        <taxon>Hypocreomycetidae</taxon>
        <taxon>Hypocreales</taxon>
        <taxon>Hypocreales incertae sedis</taxon>
        <taxon>Trichothecium</taxon>
    </lineage>
</organism>